<evidence type="ECO:0000259" key="9">
    <source>
        <dbReference type="Pfam" id="PF21082"/>
    </source>
</evidence>
<dbReference type="KEGG" id="chyd:H4K34_13150"/>
<feature type="transmembrane region" description="Helical" evidence="7">
    <location>
        <begin position="20"/>
        <end position="41"/>
    </location>
</feature>
<evidence type="ECO:0000313" key="11">
    <source>
        <dbReference type="Proteomes" id="UP000516305"/>
    </source>
</evidence>
<keyword evidence="6 7" id="KW-0472">Membrane</keyword>
<feature type="domain" description="Mechanosensitive ion channel MscS C-terminal" evidence="9">
    <location>
        <begin position="183"/>
        <end position="264"/>
    </location>
</feature>
<evidence type="ECO:0000256" key="5">
    <source>
        <dbReference type="ARBA" id="ARBA00022989"/>
    </source>
</evidence>
<feature type="transmembrane region" description="Helical" evidence="7">
    <location>
        <begin position="86"/>
        <end position="105"/>
    </location>
</feature>
<feature type="transmembrane region" description="Helical" evidence="7">
    <location>
        <begin position="61"/>
        <end position="80"/>
    </location>
</feature>
<proteinExistence type="inferred from homology"/>
<dbReference type="AlphaFoldDB" id="A0A7H0VC70"/>
<dbReference type="GO" id="GO:0008381">
    <property type="term" value="F:mechanosensitive monoatomic ion channel activity"/>
    <property type="evidence" value="ECO:0007669"/>
    <property type="project" value="UniProtKB-ARBA"/>
</dbReference>
<dbReference type="Gene3D" id="3.30.70.100">
    <property type="match status" value="1"/>
</dbReference>
<keyword evidence="11" id="KW-1185">Reference proteome</keyword>
<keyword evidence="3" id="KW-1003">Cell membrane</keyword>
<dbReference type="PANTHER" id="PTHR30347">
    <property type="entry name" value="POTASSIUM CHANNEL RELATED"/>
    <property type="match status" value="1"/>
</dbReference>
<dbReference type="InterPro" id="IPR011014">
    <property type="entry name" value="MscS_channel_TM-2"/>
</dbReference>
<dbReference type="Proteomes" id="UP000516305">
    <property type="component" value="Chromosome"/>
</dbReference>
<dbReference type="PANTHER" id="PTHR30347:SF1">
    <property type="entry name" value="MECHANOSENSITIVE CHANNEL MSCK"/>
    <property type="match status" value="1"/>
</dbReference>
<gene>
    <name evidence="10" type="ORF">H4K34_13150</name>
</gene>
<comment type="subcellular location">
    <subcellularLocation>
        <location evidence="1">Cell membrane</location>
        <topology evidence="1">Multi-pass membrane protein</topology>
    </subcellularLocation>
</comment>
<evidence type="ECO:0000313" key="10">
    <source>
        <dbReference type="EMBL" id="QNR23318.1"/>
    </source>
</evidence>
<evidence type="ECO:0000259" key="8">
    <source>
        <dbReference type="Pfam" id="PF00924"/>
    </source>
</evidence>
<evidence type="ECO:0000256" key="2">
    <source>
        <dbReference type="ARBA" id="ARBA00008017"/>
    </source>
</evidence>
<dbReference type="Gene3D" id="1.10.287.1260">
    <property type="match status" value="1"/>
</dbReference>
<dbReference type="InterPro" id="IPR049278">
    <property type="entry name" value="MS_channel_C"/>
</dbReference>
<keyword evidence="4 7" id="KW-0812">Transmembrane</keyword>
<reference evidence="10 11" key="1">
    <citation type="submission" date="2020-08" db="EMBL/GenBank/DDBJ databases">
        <title>Croceimicrobium hydrocarbonivorans gen. nov., sp. nov., a novel marine bacterium isolated from a bacterial consortium that degrades polyethylene terephthalate.</title>
        <authorList>
            <person name="Liu R."/>
        </authorList>
    </citation>
    <scope>NUCLEOTIDE SEQUENCE [LARGE SCALE GENOMIC DNA]</scope>
    <source>
        <strain evidence="10 11">A20-9</strain>
    </source>
</reference>
<feature type="domain" description="Mechanosensitive ion channel MscS" evidence="8">
    <location>
        <begin position="107"/>
        <end position="173"/>
    </location>
</feature>
<sequence length="283" mass="32387">MDSLKDFFELELIKVDDWSLTVANLLWVVLVILVAILMRWLFKKYLRRLEKLERLDRGKSYAIYSIGTYIIFIIAIISSIDSLGFNVTVLLASSSGVLIGLGLGLQDLFRDMIAGFIILFERTVTAGDIVEVNGTIGQVKDVGLRTTTLLTREQIILIVPNVKLTTDNVINWSQNNHVTRFSIPVGVAYGSDTKLVEKLLLEVAEKHPDVLKAPKPMVFFKDFGDSSLDFHLYFFSRNLFQIEKTKSEMRYEIDQKFRDNKVSIPFPQRDLWFRNAPNTANEE</sequence>
<evidence type="ECO:0000256" key="7">
    <source>
        <dbReference type="SAM" id="Phobius"/>
    </source>
</evidence>
<evidence type="ECO:0000256" key="1">
    <source>
        <dbReference type="ARBA" id="ARBA00004651"/>
    </source>
</evidence>
<evidence type="ECO:0000256" key="6">
    <source>
        <dbReference type="ARBA" id="ARBA00023136"/>
    </source>
</evidence>
<dbReference type="EMBL" id="CP060139">
    <property type="protein sequence ID" value="QNR23318.1"/>
    <property type="molecule type" value="Genomic_DNA"/>
</dbReference>
<dbReference type="InterPro" id="IPR006685">
    <property type="entry name" value="MscS_channel_2nd"/>
</dbReference>
<dbReference type="GO" id="GO:0005886">
    <property type="term" value="C:plasma membrane"/>
    <property type="evidence" value="ECO:0007669"/>
    <property type="project" value="UniProtKB-SubCell"/>
</dbReference>
<comment type="similarity">
    <text evidence="2">Belongs to the MscS (TC 1.A.23) family.</text>
</comment>
<dbReference type="Gene3D" id="2.30.30.60">
    <property type="match status" value="1"/>
</dbReference>
<dbReference type="RefSeq" id="WP_210757847.1">
    <property type="nucleotide sequence ID" value="NZ_CP060139.1"/>
</dbReference>
<dbReference type="InterPro" id="IPR023408">
    <property type="entry name" value="MscS_beta-dom_sf"/>
</dbReference>
<dbReference type="InterPro" id="IPR052702">
    <property type="entry name" value="MscS-like_channel"/>
</dbReference>
<dbReference type="InterPro" id="IPR011066">
    <property type="entry name" value="MscS_channel_C_sf"/>
</dbReference>
<name>A0A7H0VC70_9FLAO</name>
<dbReference type="Pfam" id="PF21082">
    <property type="entry name" value="MS_channel_3rd"/>
    <property type="match status" value="1"/>
</dbReference>
<accession>A0A7H0VC70</accession>
<protein>
    <submittedName>
        <fullName evidence="10">Mechanosensitive ion channel</fullName>
    </submittedName>
</protein>
<dbReference type="SUPFAM" id="SSF50182">
    <property type="entry name" value="Sm-like ribonucleoproteins"/>
    <property type="match status" value="1"/>
</dbReference>
<keyword evidence="5 7" id="KW-1133">Transmembrane helix</keyword>
<dbReference type="SUPFAM" id="SSF82861">
    <property type="entry name" value="Mechanosensitive channel protein MscS (YggB), transmembrane region"/>
    <property type="match status" value="1"/>
</dbReference>
<dbReference type="InterPro" id="IPR010920">
    <property type="entry name" value="LSM_dom_sf"/>
</dbReference>
<dbReference type="Pfam" id="PF00924">
    <property type="entry name" value="MS_channel_2nd"/>
    <property type="match status" value="1"/>
</dbReference>
<dbReference type="SUPFAM" id="SSF82689">
    <property type="entry name" value="Mechanosensitive channel protein MscS (YggB), C-terminal domain"/>
    <property type="match status" value="1"/>
</dbReference>
<organism evidence="10 11">
    <name type="scientific">Croceimicrobium hydrocarbonivorans</name>
    <dbReference type="NCBI Taxonomy" id="2761580"/>
    <lineage>
        <taxon>Bacteria</taxon>
        <taxon>Pseudomonadati</taxon>
        <taxon>Bacteroidota</taxon>
        <taxon>Flavobacteriia</taxon>
        <taxon>Flavobacteriales</taxon>
        <taxon>Owenweeksiaceae</taxon>
        <taxon>Croceimicrobium</taxon>
    </lineage>
</organism>
<evidence type="ECO:0000256" key="4">
    <source>
        <dbReference type="ARBA" id="ARBA00022692"/>
    </source>
</evidence>
<evidence type="ECO:0000256" key="3">
    <source>
        <dbReference type="ARBA" id="ARBA00022475"/>
    </source>
</evidence>